<feature type="non-terminal residue" evidence="4">
    <location>
        <position position="240"/>
    </location>
</feature>
<dbReference type="AlphaFoldDB" id="T1D933"/>
<evidence type="ECO:0000313" key="4">
    <source>
        <dbReference type="EMBL" id="EQD77939.1"/>
    </source>
</evidence>
<comment type="caution">
    <text evidence="4">The sequence shown here is derived from an EMBL/GenBank/DDBJ whole genome shotgun (WGS) entry which is preliminary data.</text>
</comment>
<evidence type="ECO:0000256" key="1">
    <source>
        <dbReference type="SAM" id="MobiDB-lite"/>
    </source>
</evidence>
<organism evidence="4">
    <name type="scientific">mine drainage metagenome</name>
    <dbReference type="NCBI Taxonomy" id="410659"/>
    <lineage>
        <taxon>unclassified sequences</taxon>
        <taxon>metagenomes</taxon>
        <taxon>ecological metagenomes</taxon>
    </lineage>
</organism>
<dbReference type="Gene3D" id="1.10.10.2910">
    <property type="match status" value="1"/>
</dbReference>
<sequence>FLTSQARFHRYSAGNVLLILVQRPDASQVAGYTTWQSLGRQVRKGEHGIAILAPVFPRKATSTQRAAAGGGEQIEQDDGEGQGARSPVRFRVAHVFDVSQTEGEQLPEPPIHRLEGDSSEARWLLERLLEVARDEGVKVEMAATDTGQANGFYRPATREIHVAHGLATDQKAKTLAHEMAHHLLEHGRGRDPGRHAEEAEAEGVAFVVCSRFGLDTSQYSFGYVSAWAREARRASRRSRP</sequence>
<feature type="non-terminal residue" evidence="4">
    <location>
        <position position="1"/>
    </location>
</feature>
<protein>
    <submittedName>
        <fullName evidence="4">Protein containing DUF955</fullName>
    </submittedName>
</protein>
<name>T1D933_9ZZZZ</name>
<dbReference type="Pfam" id="PF06114">
    <property type="entry name" value="Peptidase_M78"/>
    <property type="match status" value="1"/>
</dbReference>
<evidence type="ECO:0000259" key="2">
    <source>
        <dbReference type="Pfam" id="PF06114"/>
    </source>
</evidence>
<gene>
    <name evidence="4" type="ORF">B1A_02574</name>
</gene>
<feature type="region of interest" description="Disordered" evidence="1">
    <location>
        <begin position="62"/>
        <end position="85"/>
    </location>
</feature>
<evidence type="ECO:0000259" key="3">
    <source>
        <dbReference type="Pfam" id="PF08401"/>
    </source>
</evidence>
<dbReference type="InterPro" id="IPR010359">
    <property type="entry name" value="IrrE_HExxH"/>
</dbReference>
<dbReference type="Pfam" id="PF08401">
    <property type="entry name" value="ArdcN"/>
    <property type="match status" value="1"/>
</dbReference>
<feature type="domain" description="N-terminal" evidence="3">
    <location>
        <begin position="4"/>
        <end position="96"/>
    </location>
</feature>
<accession>T1D933</accession>
<dbReference type="GO" id="GO:0003697">
    <property type="term" value="F:single-stranded DNA binding"/>
    <property type="evidence" value="ECO:0007669"/>
    <property type="project" value="InterPro"/>
</dbReference>
<dbReference type="EMBL" id="AUZX01001911">
    <property type="protein sequence ID" value="EQD77939.1"/>
    <property type="molecule type" value="Genomic_DNA"/>
</dbReference>
<dbReference type="InterPro" id="IPR013610">
    <property type="entry name" value="ArdC_N"/>
</dbReference>
<feature type="domain" description="IrrE N-terminal-like" evidence="2">
    <location>
        <begin position="136"/>
        <end position="206"/>
    </location>
</feature>
<reference evidence="4" key="2">
    <citation type="journal article" date="2014" name="ISME J.">
        <title>Microbial stratification in low pH oxic and suboxic macroscopic growths along an acid mine drainage.</title>
        <authorList>
            <person name="Mendez-Garcia C."/>
            <person name="Mesa V."/>
            <person name="Sprenger R.R."/>
            <person name="Richter M."/>
            <person name="Diez M.S."/>
            <person name="Solano J."/>
            <person name="Bargiela R."/>
            <person name="Golyshina O.V."/>
            <person name="Manteca A."/>
            <person name="Ramos J.L."/>
            <person name="Gallego J.R."/>
            <person name="Llorente I."/>
            <person name="Martins Dos Santos V.A."/>
            <person name="Jensen O.N."/>
            <person name="Pelaez A.I."/>
            <person name="Sanchez J."/>
            <person name="Ferrer M."/>
        </authorList>
    </citation>
    <scope>NUCLEOTIDE SEQUENCE</scope>
</reference>
<proteinExistence type="predicted"/>
<reference evidence="4" key="1">
    <citation type="submission" date="2013-08" db="EMBL/GenBank/DDBJ databases">
        <authorList>
            <person name="Mendez C."/>
            <person name="Richter M."/>
            <person name="Ferrer M."/>
            <person name="Sanchez J."/>
        </authorList>
    </citation>
    <scope>NUCLEOTIDE SEQUENCE</scope>
</reference>